<dbReference type="GO" id="GO:0003700">
    <property type="term" value="F:DNA-binding transcription factor activity"/>
    <property type="evidence" value="ECO:0007669"/>
    <property type="project" value="TreeGrafter"/>
</dbReference>
<evidence type="ECO:0000313" key="4">
    <source>
        <dbReference type="Proteomes" id="UP000298653"/>
    </source>
</evidence>
<feature type="domain" description="HTH cro/C1-type" evidence="2">
    <location>
        <begin position="7"/>
        <end position="61"/>
    </location>
</feature>
<protein>
    <recommendedName>
        <fullName evidence="2">HTH cro/C1-type domain-containing protein</fullName>
    </recommendedName>
</protein>
<dbReference type="PANTHER" id="PTHR46797:SF1">
    <property type="entry name" value="METHYLPHOSPHONATE SYNTHASE"/>
    <property type="match status" value="1"/>
</dbReference>
<dbReference type="Pfam" id="PF01381">
    <property type="entry name" value="HTH_3"/>
    <property type="match status" value="1"/>
</dbReference>
<dbReference type="GO" id="GO:0003677">
    <property type="term" value="F:DNA binding"/>
    <property type="evidence" value="ECO:0007669"/>
    <property type="project" value="UniProtKB-KW"/>
</dbReference>
<keyword evidence="4" id="KW-1185">Reference proteome</keyword>
<dbReference type="RefSeq" id="WP_137327500.1">
    <property type="nucleotide sequence ID" value="NZ_CP040058.1"/>
</dbReference>
<organism evidence="3 4">
    <name type="scientific">Anaerostipes rhamnosivorans</name>
    <dbReference type="NCBI Taxonomy" id="1229621"/>
    <lineage>
        <taxon>Bacteria</taxon>
        <taxon>Bacillati</taxon>
        <taxon>Bacillota</taxon>
        <taxon>Clostridia</taxon>
        <taxon>Lachnospirales</taxon>
        <taxon>Lachnospiraceae</taxon>
        <taxon>Anaerostipes</taxon>
    </lineage>
</organism>
<dbReference type="PANTHER" id="PTHR46797">
    <property type="entry name" value="HTH-TYPE TRANSCRIPTIONAL REGULATOR"/>
    <property type="match status" value="1"/>
</dbReference>
<name>A0A4V1EFV4_9FIRM</name>
<dbReference type="Gene3D" id="1.10.260.40">
    <property type="entry name" value="lambda repressor-like DNA-binding domains"/>
    <property type="match status" value="1"/>
</dbReference>
<evidence type="ECO:0000313" key="3">
    <source>
        <dbReference type="EMBL" id="QCP33890.1"/>
    </source>
</evidence>
<sequence length="147" mass="17059">MSIAENIKYLRKQKQMTQKNLAEKSGLAEITIRQYESGKYVPKMESVYKLRKALDCNIYEILDKPAELLELSKSEYEKVNDLLYVQKDLPDNKKKEAAGKLKAESAITKKSKQETKLLNLFYQLNELGRKKVIDYSNDLVDSGKYKK</sequence>
<dbReference type="SUPFAM" id="SSF47413">
    <property type="entry name" value="lambda repressor-like DNA-binding domains"/>
    <property type="match status" value="1"/>
</dbReference>
<evidence type="ECO:0000256" key="1">
    <source>
        <dbReference type="ARBA" id="ARBA00023125"/>
    </source>
</evidence>
<accession>A0A4V1EFV4</accession>
<dbReference type="CDD" id="cd00093">
    <property type="entry name" value="HTH_XRE"/>
    <property type="match status" value="1"/>
</dbReference>
<evidence type="ECO:0000259" key="2">
    <source>
        <dbReference type="PROSITE" id="PS50943"/>
    </source>
</evidence>
<keyword evidence="1" id="KW-0238">DNA-binding</keyword>
<dbReference type="InterPro" id="IPR050807">
    <property type="entry name" value="TransReg_Diox_bact_type"/>
</dbReference>
<dbReference type="SMART" id="SM00530">
    <property type="entry name" value="HTH_XRE"/>
    <property type="match status" value="1"/>
</dbReference>
<dbReference type="InterPro" id="IPR001387">
    <property type="entry name" value="Cro/C1-type_HTH"/>
</dbReference>
<gene>
    <name evidence="3" type="ORF">AR1Y2_0436</name>
</gene>
<dbReference type="AlphaFoldDB" id="A0A4V1EFV4"/>
<dbReference type="PROSITE" id="PS50943">
    <property type="entry name" value="HTH_CROC1"/>
    <property type="match status" value="1"/>
</dbReference>
<dbReference type="EMBL" id="CP040058">
    <property type="protein sequence ID" value="QCP33890.1"/>
    <property type="molecule type" value="Genomic_DNA"/>
</dbReference>
<dbReference type="Proteomes" id="UP000298653">
    <property type="component" value="Chromosome"/>
</dbReference>
<proteinExistence type="predicted"/>
<reference evidence="3 4" key="1">
    <citation type="submission" date="2019-05" db="EMBL/GenBank/DDBJ databases">
        <title>Complete genome sequencing of Anaerostipes rhamnosivorans.</title>
        <authorList>
            <person name="Bui T.P.N."/>
            <person name="de Vos W.M."/>
        </authorList>
    </citation>
    <scope>NUCLEOTIDE SEQUENCE [LARGE SCALE GENOMIC DNA]</scope>
    <source>
        <strain evidence="3 4">1y2</strain>
    </source>
</reference>
<dbReference type="KEGG" id="arf:AR1Y2_0436"/>
<dbReference type="GO" id="GO:0005829">
    <property type="term" value="C:cytosol"/>
    <property type="evidence" value="ECO:0007669"/>
    <property type="project" value="TreeGrafter"/>
</dbReference>
<dbReference type="InterPro" id="IPR010982">
    <property type="entry name" value="Lambda_DNA-bd_dom_sf"/>
</dbReference>
<dbReference type="OrthoDB" id="9785138at2"/>